<evidence type="ECO:0000256" key="1">
    <source>
        <dbReference type="SAM" id="MobiDB-lite"/>
    </source>
</evidence>
<feature type="compositionally biased region" description="Basic and acidic residues" evidence="1">
    <location>
        <begin position="33"/>
        <end position="55"/>
    </location>
</feature>
<dbReference type="Proteomes" id="UP001054821">
    <property type="component" value="Chromosome 2"/>
</dbReference>
<reference evidence="2 3" key="1">
    <citation type="journal article" date="2022" name="G3 (Bethesda)">
        <title>Whole-genome sequence and methylome profiling of the almond [Prunus dulcis (Mill.) D.A. Webb] cultivar 'Nonpareil'.</title>
        <authorList>
            <person name="D'Amico-Willman K.M."/>
            <person name="Ouma W.Z."/>
            <person name="Meulia T."/>
            <person name="Sideli G.M."/>
            <person name="Gradziel T.M."/>
            <person name="Fresnedo-Ramirez J."/>
        </authorList>
    </citation>
    <scope>NUCLEOTIDE SEQUENCE [LARGE SCALE GENOMIC DNA]</scope>
    <source>
        <strain evidence="2">Clone GOH B32 T37-40</strain>
    </source>
</reference>
<organism evidence="2 3">
    <name type="scientific">Prunus dulcis</name>
    <name type="common">Almond</name>
    <name type="synonym">Amygdalus dulcis</name>
    <dbReference type="NCBI Taxonomy" id="3755"/>
    <lineage>
        <taxon>Eukaryota</taxon>
        <taxon>Viridiplantae</taxon>
        <taxon>Streptophyta</taxon>
        <taxon>Embryophyta</taxon>
        <taxon>Tracheophyta</taxon>
        <taxon>Spermatophyta</taxon>
        <taxon>Magnoliopsida</taxon>
        <taxon>eudicotyledons</taxon>
        <taxon>Gunneridae</taxon>
        <taxon>Pentapetalae</taxon>
        <taxon>rosids</taxon>
        <taxon>fabids</taxon>
        <taxon>Rosales</taxon>
        <taxon>Rosaceae</taxon>
        <taxon>Amygdaloideae</taxon>
        <taxon>Amygdaleae</taxon>
        <taxon>Prunus</taxon>
    </lineage>
</organism>
<keyword evidence="3" id="KW-1185">Reference proteome</keyword>
<gene>
    <name evidence="2" type="ORF">L3X38_013347</name>
</gene>
<dbReference type="EMBL" id="JAJFAZ020000002">
    <property type="protein sequence ID" value="KAI5345470.1"/>
    <property type="molecule type" value="Genomic_DNA"/>
</dbReference>
<proteinExistence type="predicted"/>
<name>A0AAD4WL22_PRUDU</name>
<dbReference type="AlphaFoldDB" id="A0AAD4WL22"/>
<accession>A0AAD4WL22</accession>
<sequence length="131" mass="14871">MQLRGVRIPLGAKTSRVSSKKHKRRGSQGQEEGGDKRRLKSEARESEPDAMDQVRGRTTSAWGVPLRSSSRLKAKEYAMTLHNISSMSMGLVWKRSWPGNLNWTKAMAVGMVKPKMRWWIIFIRLVCCAGK</sequence>
<evidence type="ECO:0000313" key="2">
    <source>
        <dbReference type="EMBL" id="KAI5345470.1"/>
    </source>
</evidence>
<comment type="caution">
    <text evidence="2">The sequence shown here is derived from an EMBL/GenBank/DDBJ whole genome shotgun (WGS) entry which is preliminary data.</text>
</comment>
<feature type="region of interest" description="Disordered" evidence="1">
    <location>
        <begin position="1"/>
        <end position="62"/>
    </location>
</feature>
<protein>
    <submittedName>
        <fullName evidence="2">Uncharacterized protein</fullName>
    </submittedName>
</protein>
<evidence type="ECO:0000313" key="3">
    <source>
        <dbReference type="Proteomes" id="UP001054821"/>
    </source>
</evidence>